<dbReference type="AlphaFoldDB" id="A0A0R1F269"/>
<dbReference type="PROSITE" id="PS51186">
    <property type="entry name" value="GNAT"/>
    <property type="match status" value="1"/>
</dbReference>
<feature type="domain" description="N-acetyltransferase" evidence="3">
    <location>
        <begin position="2"/>
        <end position="163"/>
    </location>
</feature>
<evidence type="ECO:0000256" key="2">
    <source>
        <dbReference type="ARBA" id="ARBA00023315"/>
    </source>
</evidence>
<evidence type="ECO:0000259" key="3">
    <source>
        <dbReference type="PROSITE" id="PS51186"/>
    </source>
</evidence>
<dbReference type="InterPro" id="IPR050680">
    <property type="entry name" value="YpeA/RimI_acetyltransf"/>
</dbReference>
<dbReference type="CDD" id="cd04301">
    <property type="entry name" value="NAT_SF"/>
    <property type="match status" value="1"/>
</dbReference>
<keyword evidence="2" id="KW-0012">Acyltransferase</keyword>
<dbReference type="EMBL" id="AZCT01000002">
    <property type="protein sequence ID" value="KRK13098.1"/>
    <property type="molecule type" value="Genomic_DNA"/>
</dbReference>
<sequence>MVSIVKATPKTDFTAVSRVYYDTWQSAYRHLIPAGFLKQLTPTSWHPEKRWQNTFLAIAGSEEIVGVCSFGRARTADYAGWGELYSLYVLPQFQRQHVGSQLMDQALKRLSQTYENNYVRVLNNNLAAQKFYLKFGFMKTNTVLEDVTRFGTIRELVMIREEQNH</sequence>
<dbReference type="Proteomes" id="UP000051984">
    <property type="component" value="Unassembled WGS sequence"/>
</dbReference>
<dbReference type="PATRIC" id="fig|1423816.3.peg.1349"/>
<protein>
    <submittedName>
        <fullName evidence="4">GNAT family acetyltransferase</fullName>
    </submittedName>
</protein>
<dbReference type="Gene3D" id="3.40.630.30">
    <property type="match status" value="1"/>
</dbReference>
<reference evidence="4 5" key="1">
    <citation type="journal article" date="2015" name="Genome Announc.">
        <title>Expanding the biotechnology potential of lactobacilli through comparative genomics of 213 strains and associated genera.</title>
        <authorList>
            <person name="Sun Z."/>
            <person name="Harris H.M."/>
            <person name="McCann A."/>
            <person name="Guo C."/>
            <person name="Argimon S."/>
            <person name="Zhang W."/>
            <person name="Yang X."/>
            <person name="Jeffery I.B."/>
            <person name="Cooney J.C."/>
            <person name="Kagawa T.F."/>
            <person name="Liu W."/>
            <person name="Song Y."/>
            <person name="Salvetti E."/>
            <person name="Wrobel A."/>
            <person name="Rasinkangas P."/>
            <person name="Parkhill J."/>
            <person name="Rea M.C."/>
            <person name="O'Sullivan O."/>
            <person name="Ritari J."/>
            <person name="Douillard F.P."/>
            <person name="Paul Ross R."/>
            <person name="Yang R."/>
            <person name="Briner A.E."/>
            <person name="Felis G.E."/>
            <person name="de Vos W.M."/>
            <person name="Barrangou R."/>
            <person name="Klaenhammer T.R."/>
            <person name="Caufield P.W."/>
            <person name="Cui Y."/>
            <person name="Zhang H."/>
            <person name="O'Toole P.W."/>
        </authorList>
    </citation>
    <scope>NUCLEOTIDE SEQUENCE [LARGE SCALE GENOMIC DNA]</scope>
    <source>
        <strain evidence="4 5">DSM 20178</strain>
    </source>
</reference>
<proteinExistence type="predicted"/>
<evidence type="ECO:0000256" key="1">
    <source>
        <dbReference type="ARBA" id="ARBA00022679"/>
    </source>
</evidence>
<organism evidence="4 5">
    <name type="scientific">Lacticaseibacillus zeae DSM 20178 = KCTC 3804</name>
    <dbReference type="NCBI Taxonomy" id="1423816"/>
    <lineage>
        <taxon>Bacteria</taxon>
        <taxon>Bacillati</taxon>
        <taxon>Bacillota</taxon>
        <taxon>Bacilli</taxon>
        <taxon>Lactobacillales</taxon>
        <taxon>Lactobacillaceae</taxon>
        <taxon>Lacticaseibacillus</taxon>
    </lineage>
</organism>
<comment type="caution">
    <text evidence="4">The sequence shown here is derived from an EMBL/GenBank/DDBJ whole genome shotgun (WGS) entry which is preliminary data.</text>
</comment>
<accession>A0A0R1F269</accession>
<keyword evidence="1 4" id="KW-0808">Transferase</keyword>
<dbReference type="eggNOG" id="COG0456">
    <property type="taxonomic scope" value="Bacteria"/>
</dbReference>
<dbReference type="GO" id="GO:0016747">
    <property type="term" value="F:acyltransferase activity, transferring groups other than amino-acyl groups"/>
    <property type="evidence" value="ECO:0007669"/>
    <property type="project" value="InterPro"/>
</dbReference>
<dbReference type="InterPro" id="IPR000182">
    <property type="entry name" value="GNAT_dom"/>
</dbReference>
<evidence type="ECO:0000313" key="4">
    <source>
        <dbReference type="EMBL" id="KRK13098.1"/>
    </source>
</evidence>
<dbReference type="PANTHER" id="PTHR43420">
    <property type="entry name" value="ACETYLTRANSFERASE"/>
    <property type="match status" value="1"/>
</dbReference>
<dbReference type="InterPro" id="IPR016181">
    <property type="entry name" value="Acyl_CoA_acyltransferase"/>
</dbReference>
<dbReference type="Pfam" id="PF00583">
    <property type="entry name" value="Acetyltransf_1"/>
    <property type="match status" value="1"/>
</dbReference>
<gene>
    <name evidence="4" type="ORF">FD51_GL001288</name>
</gene>
<dbReference type="PANTHER" id="PTHR43420:SF43">
    <property type="entry name" value="SPERMINE_SPERMIDINE ACETYLTRANSFERASE"/>
    <property type="match status" value="1"/>
</dbReference>
<name>A0A0R1F269_LACZE</name>
<dbReference type="SUPFAM" id="SSF55729">
    <property type="entry name" value="Acyl-CoA N-acyltransferases (Nat)"/>
    <property type="match status" value="1"/>
</dbReference>
<dbReference type="RefSeq" id="WP_010490573.1">
    <property type="nucleotide sequence ID" value="NZ_AZCT01000002.1"/>
</dbReference>
<evidence type="ECO:0000313" key="5">
    <source>
        <dbReference type="Proteomes" id="UP000051984"/>
    </source>
</evidence>